<sequence>MPTAKTTDRPFNGKKGISKSSNPIPFTPASYSPRRALSLSLTQNTREEGEVASRINLYPIPTLIRSSTSSSSSITIPLPALAQKRLLTSPNFGLSYIPASPCRRPPRSRISAPMMFIVTPSQISSSCGGFAMRMDWRSSDLSTARRRPIPHPPDIRARCRNRNRALRQSPQFVRNANEDGVGKGELYIFCDPKFDVRMLSRYPRKLPPPQPLPMEKVCTFRYPTLELPFTTKSTDDGIQGFQI</sequence>
<accession>B0D526</accession>
<organism evidence="3">
    <name type="scientific">Laccaria bicolor (strain S238N-H82 / ATCC MYA-4686)</name>
    <name type="common">Bicoloured deceiver</name>
    <name type="synonym">Laccaria laccata var. bicolor</name>
    <dbReference type="NCBI Taxonomy" id="486041"/>
    <lineage>
        <taxon>Eukaryota</taxon>
        <taxon>Fungi</taxon>
        <taxon>Dikarya</taxon>
        <taxon>Basidiomycota</taxon>
        <taxon>Agaricomycotina</taxon>
        <taxon>Agaricomycetes</taxon>
        <taxon>Agaricomycetidae</taxon>
        <taxon>Agaricales</taxon>
        <taxon>Agaricineae</taxon>
        <taxon>Hydnangiaceae</taxon>
        <taxon>Laccaria</taxon>
    </lineage>
</organism>
<dbReference type="OrthoDB" id="10646630at2759"/>
<dbReference type="KEGG" id="lbc:LACBIDRAFT_325479"/>
<proteinExistence type="predicted"/>
<evidence type="ECO:0000313" key="3">
    <source>
        <dbReference type="Proteomes" id="UP000001194"/>
    </source>
</evidence>
<dbReference type="GeneID" id="6074735"/>
<dbReference type="HOGENOM" id="CLU_1142747_0_0_1"/>
<name>B0D526_LACBS</name>
<dbReference type="InParanoid" id="B0D526"/>
<dbReference type="EMBL" id="DS547097">
    <property type="protein sequence ID" value="EDR10448.1"/>
    <property type="molecule type" value="Genomic_DNA"/>
</dbReference>
<dbReference type="RefSeq" id="XP_001878898.1">
    <property type="nucleotide sequence ID" value="XM_001878863.1"/>
</dbReference>
<reference evidence="2 3" key="1">
    <citation type="journal article" date="2008" name="Nature">
        <title>The genome of Laccaria bicolor provides insights into mycorrhizal symbiosis.</title>
        <authorList>
            <person name="Martin F."/>
            <person name="Aerts A."/>
            <person name="Ahren D."/>
            <person name="Brun A."/>
            <person name="Danchin E.G.J."/>
            <person name="Duchaussoy F."/>
            <person name="Gibon J."/>
            <person name="Kohler A."/>
            <person name="Lindquist E."/>
            <person name="Pereda V."/>
            <person name="Salamov A."/>
            <person name="Shapiro H.J."/>
            <person name="Wuyts J."/>
            <person name="Blaudez D."/>
            <person name="Buee M."/>
            <person name="Brokstein P."/>
            <person name="Canbaeck B."/>
            <person name="Cohen D."/>
            <person name="Courty P.E."/>
            <person name="Coutinho P.M."/>
            <person name="Delaruelle C."/>
            <person name="Detter J.C."/>
            <person name="Deveau A."/>
            <person name="DiFazio S."/>
            <person name="Duplessis S."/>
            <person name="Fraissinet-Tachet L."/>
            <person name="Lucic E."/>
            <person name="Frey-Klett P."/>
            <person name="Fourrey C."/>
            <person name="Feussner I."/>
            <person name="Gay G."/>
            <person name="Grimwood J."/>
            <person name="Hoegger P.J."/>
            <person name="Jain P."/>
            <person name="Kilaru S."/>
            <person name="Labbe J."/>
            <person name="Lin Y.C."/>
            <person name="Legue V."/>
            <person name="Le Tacon F."/>
            <person name="Marmeisse R."/>
            <person name="Melayah D."/>
            <person name="Montanini B."/>
            <person name="Muratet M."/>
            <person name="Nehls U."/>
            <person name="Niculita-Hirzel H."/>
            <person name="Oudot-Le Secq M.P."/>
            <person name="Peter M."/>
            <person name="Quesneville H."/>
            <person name="Rajashekar B."/>
            <person name="Reich M."/>
            <person name="Rouhier N."/>
            <person name="Schmutz J."/>
            <person name="Yin T."/>
            <person name="Chalot M."/>
            <person name="Henrissat B."/>
            <person name="Kuees U."/>
            <person name="Lucas S."/>
            <person name="Van de Peer Y."/>
            <person name="Podila G.K."/>
            <person name="Polle A."/>
            <person name="Pukkila P.J."/>
            <person name="Richardson P.M."/>
            <person name="Rouze P."/>
            <person name="Sanders I.R."/>
            <person name="Stajich J.E."/>
            <person name="Tunlid A."/>
            <person name="Tuskan G."/>
            <person name="Grigoriev I.V."/>
        </authorList>
    </citation>
    <scope>NUCLEOTIDE SEQUENCE [LARGE SCALE GENOMIC DNA]</scope>
    <source>
        <strain evidence="3">S238N-H82 / ATCC MYA-4686</strain>
    </source>
</reference>
<dbReference type="AlphaFoldDB" id="B0D526"/>
<keyword evidence="3" id="KW-1185">Reference proteome</keyword>
<evidence type="ECO:0000313" key="2">
    <source>
        <dbReference type="EMBL" id="EDR10448.1"/>
    </source>
</evidence>
<feature type="region of interest" description="Disordered" evidence="1">
    <location>
        <begin position="1"/>
        <end position="29"/>
    </location>
</feature>
<protein>
    <submittedName>
        <fullName evidence="2">Predicted protein</fullName>
    </submittedName>
</protein>
<dbReference type="Proteomes" id="UP000001194">
    <property type="component" value="Unassembled WGS sequence"/>
</dbReference>
<gene>
    <name evidence="2" type="ORF">LACBIDRAFT_325479</name>
</gene>
<evidence type="ECO:0000256" key="1">
    <source>
        <dbReference type="SAM" id="MobiDB-lite"/>
    </source>
</evidence>